<evidence type="ECO:0000256" key="2">
    <source>
        <dbReference type="ARBA" id="ARBA00009725"/>
    </source>
</evidence>
<evidence type="ECO:0000256" key="4">
    <source>
        <dbReference type="ARBA" id="ARBA00022679"/>
    </source>
</evidence>
<keyword evidence="4" id="KW-0808">Transferase</keyword>
<dbReference type="GO" id="GO:0005743">
    <property type="term" value="C:mitochondrial inner membrane"/>
    <property type="evidence" value="ECO:0007669"/>
    <property type="project" value="UniProtKB-SubCell"/>
</dbReference>
<evidence type="ECO:0000256" key="1">
    <source>
        <dbReference type="ARBA" id="ARBA00004434"/>
    </source>
</evidence>
<dbReference type="PANTHER" id="PTHR42912">
    <property type="entry name" value="METHYLTRANSFERASE"/>
    <property type="match status" value="1"/>
</dbReference>
<evidence type="ECO:0000256" key="7">
    <source>
        <dbReference type="ARBA" id="ARBA00022989"/>
    </source>
</evidence>
<keyword evidence="8" id="KW-0496">Mitochondrion</keyword>
<dbReference type="GeneID" id="62196032"/>
<organism evidence="13 14">
    <name type="scientific">Eeniella nana</name>
    <name type="common">Yeast</name>
    <name type="synonym">Brettanomyces nanus</name>
    <dbReference type="NCBI Taxonomy" id="13502"/>
    <lineage>
        <taxon>Eukaryota</taxon>
        <taxon>Fungi</taxon>
        <taxon>Dikarya</taxon>
        <taxon>Ascomycota</taxon>
        <taxon>Saccharomycotina</taxon>
        <taxon>Pichiomycetes</taxon>
        <taxon>Pichiales</taxon>
        <taxon>Pichiaceae</taxon>
        <taxon>Brettanomyces</taxon>
    </lineage>
</organism>
<keyword evidence="14" id="KW-1185">Reference proteome</keyword>
<evidence type="ECO:0000313" key="13">
    <source>
        <dbReference type="EMBL" id="QPG75280.1"/>
    </source>
</evidence>
<evidence type="ECO:0000256" key="5">
    <source>
        <dbReference type="ARBA" id="ARBA00022692"/>
    </source>
</evidence>
<evidence type="ECO:0000313" key="14">
    <source>
        <dbReference type="Proteomes" id="UP000662931"/>
    </source>
</evidence>
<keyword evidence="7 11" id="KW-1133">Transmembrane helix</keyword>
<keyword evidence="9 11" id="KW-0472">Membrane</keyword>
<evidence type="ECO:0000259" key="12">
    <source>
        <dbReference type="Pfam" id="PF13649"/>
    </source>
</evidence>
<dbReference type="InterPro" id="IPR050508">
    <property type="entry name" value="Methyltransf_Superfamily"/>
</dbReference>
<gene>
    <name evidence="13" type="ORF">FOA43_002631</name>
</gene>
<keyword evidence="3" id="KW-0489">Methyltransferase</keyword>
<dbReference type="GO" id="GO:0032259">
    <property type="term" value="P:methylation"/>
    <property type="evidence" value="ECO:0007669"/>
    <property type="project" value="UniProtKB-KW"/>
</dbReference>
<evidence type="ECO:0000256" key="9">
    <source>
        <dbReference type="ARBA" id="ARBA00023136"/>
    </source>
</evidence>
<evidence type="ECO:0000256" key="10">
    <source>
        <dbReference type="SAM" id="MobiDB-lite"/>
    </source>
</evidence>
<reference evidence="13" key="1">
    <citation type="submission" date="2020-10" db="EMBL/GenBank/DDBJ databases">
        <authorList>
            <person name="Roach M.J.R."/>
        </authorList>
    </citation>
    <scope>NUCLEOTIDE SEQUENCE</scope>
    <source>
        <strain evidence="13">CBS 1945</strain>
    </source>
</reference>
<keyword evidence="6" id="KW-0999">Mitochondrion inner membrane</keyword>
<feature type="domain" description="Methyltransferase" evidence="12">
    <location>
        <begin position="209"/>
        <end position="311"/>
    </location>
</feature>
<evidence type="ECO:0000256" key="8">
    <source>
        <dbReference type="ARBA" id="ARBA00023128"/>
    </source>
</evidence>
<comment type="subcellular location">
    <subcellularLocation>
        <location evidence="1">Mitochondrion inner membrane</location>
        <topology evidence="1">Single-pass membrane protein</topology>
    </subcellularLocation>
</comment>
<feature type="transmembrane region" description="Helical" evidence="11">
    <location>
        <begin position="51"/>
        <end position="69"/>
    </location>
</feature>
<dbReference type="PANTHER" id="PTHR42912:SF83">
    <property type="entry name" value="METHYLTRANSFERASE TYPE 11 DOMAIN-CONTAINING PROTEIN"/>
    <property type="match status" value="1"/>
</dbReference>
<name>A0A875RPN4_EENNA</name>
<feature type="region of interest" description="Disordered" evidence="10">
    <location>
        <begin position="406"/>
        <end position="425"/>
    </location>
</feature>
<dbReference type="InterPro" id="IPR029063">
    <property type="entry name" value="SAM-dependent_MTases_sf"/>
</dbReference>
<dbReference type="Proteomes" id="UP000662931">
    <property type="component" value="Chromosome 2"/>
</dbReference>
<dbReference type="Gene3D" id="3.40.50.150">
    <property type="entry name" value="Vaccinia Virus protein VP39"/>
    <property type="match status" value="1"/>
</dbReference>
<dbReference type="SUPFAM" id="SSF53335">
    <property type="entry name" value="S-adenosyl-L-methionine-dependent methyltransferases"/>
    <property type="match status" value="1"/>
</dbReference>
<dbReference type="Pfam" id="PF13649">
    <property type="entry name" value="Methyltransf_25"/>
    <property type="match status" value="1"/>
</dbReference>
<accession>A0A875RPN4</accession>
<dbReference type="InterPro" id="IPR041698">
    <property type="entry name" value="Methyltransf_25"/>
</dbReference>
<evidence type="ECO:0000256" key="6">
    <source>
        <dbReference type="ARBA" id="ARBA00022792"/>
    </source>
</evidence>
<comment type="similarity">
    <text evidence="2">Belongs to the methyltransferase superfamily. METL family.</text>
</comment>
<dbReference type="CDD" id="cd02440">
    <property type="entry name" value="AdoMet_MTases"/>
    <property type="match status" value="1"/>
</dbReference>
<protein>
    <recommendedName>
        <fullName evidence="12">Methyltransferase domain-containing protein</fullName>
    </recommendedName>
</protein>
<dbReference type="EMBL" id="CP064813">
    <property type="protein sequence ID" value="QPG75280.1"/>
    <property type="molecule type" value="Genomic_DNA"/>
</dbReference>
<dbReference type="RefSeq" id="XP_038778845.1">
    <property type="nucleotide sequence ID" value="XM_038922917.1"/>
</dbReference>
<dbReference type="GO" id="GO:0008168">
    <property type="term" value="F:methyltransferase activity"/>
    <property type="evidence" value="ECO:0007669"/>
    <property type="project" value="UniProtKB-KW"/>
</dbReference>
<dbReference type="AlphaFoldDB" id="A0A875RPN4"/>
<dbReference type="FunFam" id="3.40.50.150:FF:000371">
    <property type="entry name" value="Methyltransferase OMS1, mitochondrial"/>
    <property type="match status" value="1"/>
</dbReference>
<keyword evidence="5 11" id="KW-0812">Transmembrane</keyword>
<feature type="compositionally biased region" description="Basic and acidic residues" evidence="10">
    <location>
        <begin position="413"/>
        <end position="425"/>
    </location>
</feature>
<evidence type="ECO:0000256" key="3">
    <source>
        <dbReference type="ARBA" id="ARBA00022603"/>
    </source>
</evidence>
<sequence length="425" mass="49939">MESYQARKEKTAQEIADEEDKKMMENAIKSGSRFRKWGAIMSTHKWNKEATKYYVFMYIAFLFYGYQYFKKIYSYETERKNLLDKRDQEGNLSEWEKLRIRELSRDLIRTTDMEKLKAYHLLKDQWDAKYKECRTKEQRDAITDFDPQPEDIEDIIDRTMEKSILPPRDLSQFYNELAGKYDNEVGKEELLMGMGRKRKWLMRHCNGDVLEVASGTGRNIDYFDPTKITSYTLLDPSEKMMDEAFTKFKKEWPNFFKVKFVVGRAEDLIKMSPKDTRPFKYDTIIETFGLCSEEDPVQALKNMKELLKPGGRIVLLEHGRGTWNLVNKKLDTGAQKHSDSWGCRWNLDIGELIDRAGLEITAEKRAHMGTTWSIICKRPGDILDYEELGFFAKYFTTNKTKNFNSSVGPNDAFGKEKGETDLNRK</sequence>
<proteinExistence type="inferred from homology"/>
<dbReference type="OrthoDB" id="416496at2759"/>
<dbReference type="KEGG" id="bnn:FOA43_002631"/>
<evidence type="ECO:0000256" key="11">
    <source>
        <dbReference type="SAM" id="Phobius"/>
    </source>
</evidence>